<organism evidence="15 16">
    <name type="scientific">Jeongeupia chitinilytica</name>
    <dbReference type="NCBI Taxonomy" id="1041641"/>
    <lineage>
        <taxon>Bacteria</taxon>
        <taxon>Pseudomonadati</taxon>
        <taxon>Pseudomonadota</taxon>
        <taxon>Betaproteobacteria</taxon>
        <taxon>Neisseriales</taxon>
        <taxon>Chitinibacteraceae</taxon>
        <taxon>Jeongeupia</taxon>
    </lineage>
</organism>
<evidence type="ECO:0000256" key="13">
    <source>
        <dbReference type="ARBA" id="ARBA00023180"/>
    </source>
</evidence>
<dbReference type="InterPro" id="IPR003406">
    <property type="entry name" value="Glyco_trans_14"/>
</dbReference>
<keyword evidence="5" id="KW-0812">Transmembrane</keyword>
<evidence type="ECO:0000313" key="15">
    <source>
        <dbReference type="EMBL" id="GHD67370.1"/>
    </source>
</evidence>
<accession>A0ABQ3H492</accession>
<dbReference type="EMBL" id="BMYO01000009">
    <property type="protein sequence ID" value="GHD67370.1"/>
    <property type="molecule type" value="Genomic_DNA"/>
</dbReference>
<evidence type="ECO:0000256" key="2">
    <source>
        <dbReference type="ARBA" id="ARBA00004648"/>
    </source>
</evidence>
<keyword evidence="8" id="KW-0735">Signal-anchor</keyword>
<evidence type="ECO:0000256" key="5">
    <source>
        <dbReference type="ARBA" id="ARBA00022692"/>
    </source>
</evidence>
<dbReference type="PANTHER" id="PTHR46025:SF3">
    <property type="entry name" value="XYLOSYLTRANSFERASE OXT"/>
    <property type="match status" value="1"/>
</dbReference>
<protein>
    <recommendedName>
        <fullName evidence="14">Peptide O-xylosyltransferase</fullName>
    </recommendedName>
</protein>
<evidence type="ECO:0000256" key="8">
    <source>
        <dbReference type="ARBA" id="ARBA00022968"/>
    </source>
</evidence>
<keyword evidence="4" id="KW-0808">Transferase</keyword>
<keyword evidence="7" id="KW-0256">Endoplasmic reticulum</keyword>
<sequence>MRLAYLILAHTAPAQLARLVGRLAAPGVRVYVHVDANTPADVFAAMQASVPAGTVFIVRRPCRWGGFSLVAATLDLMRVACADGCDWQVLLSGADYPVRTHAEIVARLARNDDVDGYLDLRAESEFDVGYRWQAWHPETLNGRPAGRALQKLQRGLRHLGLRRRLPSPLTAVWAGSQWWCLTGAAADAVLRFCDEYPKVVDFFRATLVPDEMFIQTVLMHAGLADRLVRDPLRHLVWTPGAWSPATLSDADLPALLASDALFARKFAADGTLTAQLDAALNARTTMI</sequence>
<evidence type="ECO:0000256" key="11">
    <source>
        <dbReference type="ARBA" id="ARBA00023136"/>
    </source>
</evidence>
<reference evidence="16" key="1">
    <citation type="journal article" date="2019" name="Int. J. Syst. Evol. Microbiol.">
        <title>The Global Catalogue of Microorganisms (GCM) 10K type strain sequencing project: providing services to taxonomists for standard genome sequencing and annotation.</title>
        <authorList>
            <consortium name="The Broad Institute Genomics Platform"/>
            <consortium name="The Broad Institute Genome Sequencing Center for Infectious Disease"/>
            <person name="Wu L."/>
            <person name="Ma J."/>
        </authorList>
    </citation>
    <scope>NUCLEOTIDE SEQUENCE [LARGE SCALE GENOMIC DNA]</scope>
    <source>
        <strain evidence="16">KCTC 23701</strain>
    </source>
</reference>
<dbReference type="Pfam" id="PF02485">
    <property type="entry name" value="Branch"/>
    <property type="match status" value="1"/>
</dbReference>
<dbReference type="PANTHER" id="PTHR46025">
    <property type="entry name" value="XYLOSYLTRANSFERASE OXT"/>
    <property type="match status" value="1"/>
</dbReference>
<keyword evidence="3" id="KW-0328">Glycosyltransferase</keyword>
<evidence type="ECO:0000256" key="9">
    <source>
        <dbReference type="ARBA" id="ARBA00022989"/>
    </source>
</evidence>
<evidence type="ECO:0000256" key="12">
    <source>
        <dbReference type="ARBA" id="ARBA00023157"/>
    </source>
</evidence>
<gene>
    <name evidence="15" type="ORF">GCM10007350_30950</name>
</gene>
<keyword evidence="13" id="KW-0325">Glycoprotein</keyword>
<dbReference type="Proteomes" id="UP000604737">
    <property type="component" value="Unassembled WGS sequence"/>
</dbReference>
<evidence type="ECO:0000256" key="7">
    <source>
        <dbReference type="ARBA" id="ARBA00022824"/>
    </source>
</evidence>
<evidence type="ECO:0000256" key="3">
    <source>
        <dbReference type="ARBA" id="ARBA00022676"/>
    </source>
</evidence>
<name>A0ABQ3H492_9NEIS</name>
<keyword evidence="9" id="KW-1133">Transmembrane helix</keyword>
<evidence type="ECO:0000313" key="16">
    <source>
        <dbReference type="Proteomes" id="UP000604737"/>
    </source>
</evidence>
<comment type="caution">
    <text evidence="15">The sequence shown here is derived from an EMBL/GenBank/DDBJ whole genome shotgun (WGS) entry which is preliminary data.</text>
</comment>
<keyword evidence="12" id="KW-1015">Disulfide bond</keyword>
<keyword evidence="6" id="KW-0479">Metal-binding</keyword>
<dbReference type="RefSeq" id="WP_189461818.1">
    <property type="nucleotide sequence ID" value="NZ_BMYO01000009.1"/>
</dbReference>
<dbReference type="InterPro" id="IPR043538">
    <property type="entry name" value="XYLT"/>
</dbReference>
<keyword evidence="10" id="KW-0333">Golgi apparatus</keyword>
<keyword evidence="11" id="KW-0472">Membrane</keyword>
<evidence type="ECO:0000256" key="14">
    <source>
        <dbReference type="ARBA" id="ARBA00042865"/>
    </source>
</evidence>
<comment type="subcellular location">
    <subcellularLocation>
        <location evidence="2">Endoplasmic reticulum membrane</location>
        <topology evidence="2">Single-pass type II membrane protein</topology>
    </subcellularLocation>
    <subcellularLocation>
        <location evidence="1">Golgi apparatus membrane</location>
        <topology evidence="1">Single-pass type II membrane protein</topology>
    </subcellularLocation>
</comment>
<evidence type="ECO:0000256" key="6">
    <source>
        <dbReference type="ARBA" id="ARBA00022723"/>
    </source>
</evidence>
<evidence type="ECO:0000256" key="1">
    <source>
        <dbReference type="ARBA" id="ARBA00004323"/>
    </source>
</evidence>
<evidence type="ECO:0000256" key="10">
    <source>
        <dbReference type="ARBA" id="ARBA00023034"/>
    </source>
</evidence>
<proteinExistence type="predicted"/>
<keyword evidence="16" id="KW-1185">Reference proteome</keyword>
<evidence type="ECO:0000256" key="4">
    <source>
        <dbReference type="ARBA" id="ARBA00022679"/>
    </source>
</evidence>